<dbReference type="Proteomes" id="UP001212821">
    <property type="component" value="Chromosome"/>
</dbReference>
<evidence type="ECO:0000313" key="2">
    <source>
        <dbReference type="Proteomes" id="UP001212821"/>
    </source>
</evidence>
<name>A0ABY7PXE6_9ACTN</name>
<organism evidence="1 2">
    <name type="scientific">Kitasatospora cathayae</name>
    <dbReference type="NCBI Taxonomy" id="3004092"/>
    <lineage>
        <taxon>Bacteria</taxon>
        <taxon>Bacillati</taxon>
        <taxon>Actinomycetota</taxon>
        <taxon>Actinomycetes</taxon>
        <taxon>Kitasatosporales</taxon>
        <taxon>Streptomycetaceae</taxon>
        <taxon>Kitasatospora</taxon>
    </lineage>
</organism>
<sequence length="66" mass="6908">MCARRTAALTQHAALDRLVTDAPTVVPWPQLLATVALCALVTLGTASGATGRETRHRAIEAAGVRE</sequence>
<dbReference type="RefSeq" id="WP_270140665.1">
    <property type="nucleotide sequence ID" value="NZ_CP115450.1"/>
</dbReference>
<proteinExistence type="predicted"/>
<keyword evidence="2" id="KW-1185">Reference proteome</keyword>
<accession>A0ABY7PXE6</accession>
<dbReference type="EMBL" id="CP115450">
    <property type="protein sequence ID" value="WBP85025.1"/>
    <property type="molecule type" value="Genomic_DNA"/>
</dbReference>
<evidence type="ECO:0000313" key="1">
    <source>
        <dbReference type="EMBL" id="WBP85025.1"/>
    </source>
</evidence>
<reference evidence="2" key="1">
    <citation type="submission" date="2022-12" db="EMBL/GenBank/DDBJ databases">
        <authorList>
            <person name="Mo P."/>
        </authorList>
    </citation>
    <scope>NUCLEOTIDE SEQUENCE [LARGE SCALE GENOMIC DNA]</scope>
    <source>
        <strain evidence="2">HUAS 3-15</strain>
    </source>
</reference>
<gene>
    <name evidence="1" type="ORF">O1G21_03590</name>
</gene>
<protein>
    <submittedName>
        <fullName evidence="1">Uncharacterized protein</fullName>
    </submittedName>
</protein>